<dbReference type="Gene3D" id="2.40.128.600">
    <property type="match status" value="1"/>
</dbReference>
<reference evidence="3 4" key="1">
    <citation type="submission" date="2017-10" db="EMBL/GenBank/DDBJ databases">
        <title>Frigbacter circumglobatus gen. nov. sp. nov., isolated from sediment cultured in situ.</title>
        <authorList>
            <person name="Zhao Z."/>
        </authorList>
    </citation>
    <scope>NUCLEOTIDE SEQUENCE [LARGE SCALE GENOMIC DNA]</scope>
    <source>
        <strain evidence="3 4">ZYL</strain>
    </source>
</reference>
<comment type="caution">
    <text evidence="3">The sequence shown here is derived from an EMBL/GenBank/DDBJ whole genome shotgun (WGS) entry which is preliminary data.</text>
</comment>
<dbReference type="AlphaFoldDB" id="A0A2G4YW85"/>
<dbReference type="GO" id="GO:0016787">
    <property type="term" value="F:hydrolase activity"/>
    <property type="evidence" value="ECO:0007669"/>
    <property type="project" value="UniProtKB-KW"/>
</dbReference>
<dbReference type="InParanoid" id="A0A2G4YW85"/>
<feature type="domain" description="Peptidase S12 Pab87-related C-terminal" evidence="2">
    <location>
        <begin position="410"/>
        <end position="512"/>
    </location>
</feature>
<dbReference type="FunCoup" id="A0A2G4YW85">
    <property type="interactions" value="138"/>
</dbReference>
<accession>A0A2G4YW85</accession>
<keyword evidence="3" id="KW-0378">Hydrolase</keyword>
<keyword evidence="4" id="KW-1185">Reference proteome</keyword>
<dbReference type="InterPro" id="IPR050491">
    <property type="entry name" value="AmpC-like"/>
</dbReference>
<dbReference type="Gene3D" id="3.40.710.10">
    <property type="entry name" value="DD-peptidase/beta-lactamase superfamily"/>
    <property type="match status" value="1"/>
</dbReference>
<proteinExistence type="predicted"/>
<dbReference type="Proteomes" id="UP000229730">
    <property type="component" value="Unassembled WGS sequence"/>
</dbReference>
<dbReference type="Pfam" id="PF00144">
    <property type="entry name" value="Beta-lactamase"/>
    <property type="match status" value="1"/>
</dbReference>
<dbReference type="OrthoDB" id="5377981at2"/>
<dbReference type="EMBL" id="PDEM01000007">
    <property type="protein sequence ID" value="PHZ86604.1"/>
    <property type="molecule type" value="Genomic_DNA"/>
</dbReference>
<gene>
    <name evidence="3" type="ORF">CRD36_01620</name>
</gene>
<organism evidence="3 4">
    <name type="scientific">Paremcibacter congregatus</name>
    <dbReference type="NCBI Taxonomy" id="2043170"/>
    <lineage>
        <taxon>Bacteria</taxon>
        <taxon>Pseudomonadati</taxon>
        <taxon>Pseudomonadota</taxon>
        <taxon>Alphaproteobacteria</taxon>
        <taxon>Emcibacterales</taxon>
        <taxon>Emcibacteraceae</taxon>
        <taxon>Paremcibacter</taxon>
    </lineage>
</organism>
<dbReference type="InterPro" id="IPR021860">
    <property type="entry name" value="Peptidase_S12_Pab87-rel_C"/>
</dbReference>
<evidence type="ECO:0000313" key="3">
    <source>
        <dbReference type="EMBL" id="PHZ86604.1"/>
    </source>
</evidence>
<sequence>MVTVPSTAAAEPATVKAHAGLTTVEIDQLVERVMQTYQVPGIAVGIIKDGKVIHAKGYGVRNITKKGDVTAETLFSIASTGKSMTAAALALLVDEGKITWKDKVIDHIPDFRLYDPWVTREFTVKDLLIHNSGLGIGAGDLMMFPSQDFSRAEIIANLRHLKPVSSFRSEFAYDNLLYIVAGEVIARVSGMTYEDFIEQRILKPLEMSHCGANLKRLKKEKNVADPHMVRDGKLQATIRDVPLGQPVVFAAAGGIQCSVESILKWHDMHLHKGKLPNGAVFLSEEQQAELLTPQTITAVRPTSRDWFGSHFSAYGLGWGLSDFKGYKMAQHGGGLLGMLSDNVMIPDLNLGVVVYTNQQAGVARPAIVNSILEAYTSENRTDWIPRLSEMLDKRRAKAAKVTADITDQSDRPAGPFPQYAGIYQDPWFGKVEISQTPDGLYFTAARSARLKGPMVPYKKNLFIVRWEDRSLDADAYVKFTTDYSAQPRGITMKAVSPLTDFSFDFHDLNFQRIDD</sequence>
<evidence type="ECO:0000313" key="4">
    <source>
        <dbReference type="Proteomes" id="UP000229730"/>
    </source>
</evidence>
<dbReference type="PANTHER" id="PTHR46825">
    <property type="entry name" value="D-ALANYL-D-ALANINE-CARBOXYPEPTIDASE/ENDOPEPTIDASE AMPH"/>
    <property type="match status" value="1"/>
</dbReference>
<dbReference type="InterPro" id="IPR001466">
    <property type="entry name" value="Beta-lactam-related"/>
</dbReference>
<dbReference type="InterPro" id="IPR012338">
    <property type="entry name" value="Beta-lactam/transpept-like"/>
</dbReference>
<dbReference type="PANTHER" id="PTHR46825:SF15">
    <property type="entry name" value="BETA-LACTAMASE-RELATED DOMAIN-CONTAINING PROTEIN"/>
    <property type="match status" value="1"/>
</dbReference>
<name>A0A2G4YW85_9PROT</name>
<evidence type="ECO:0000259" key="2">
    <source>
        <dbReference type="Pfam" id="PF11954"/>
    </source>
</evidence>
<dbReference type="SUPFAM" id="SSF56601">
    <property type="entry name" value="beta-lactamase/transpeptidase-like"/>
    <property type="match status" value="1"/>
</dbReference>
<evidence type="ECO:0000259" key="1">
    <source>
        <dbReference type="Pfam" id="PF00144"/>
    </source>
</evidence>
<feature type="domain" description="Beta-lactamase-related" evidence="1">
    <location>
        <begin position="26"/>
        <end position="361"/>
    </location>
</feature>
<dbReference type="Pfam" id="PF11954">
    <property type="entry name" value="DUF3471"/>
    <property type="match status" value="1"/>
</dbReference>
<protein>
    <submittedName>
        <fullName evidence="3">Serine hydrolase</fullName>
    </submittedName>
</protein>